<feature type="chain" id="PRO_5016809299" description="Lipoprotein" evidence="1">
    <location>
        <begin position="22"/>
        <end position="105"/>
    </location>
</feature>
<dbReference type="EMBL" id="DONK01000137">
    <property type="protein sequence ID" value="HBU51510.1"/>
    <property type="molecule type" value="Genomic_DNA"/>
</dbReference>
<keyword evidence="1" id="KW-0732">Signal</keyword>
<comment type="caution">
    <text evidence="2">The sequence shown here is derived from an EMBL/GenBank/DDBJ whole genome shotgun (WGS) entry which is preliminary data.</text>
</comment>
<gene>
    <name evidence="2" type="ORF">DEB45_09625</name>
</gene>
<accession>A0A358DZD0</accession>
<evidence type="ECO:0000313" key="2">
    <source>
        <dbReference type="EMBL" id="HBU51510.1"/>
    </source>
</evidence>
<dbReference type="AlphaFoldDB" id="A0A358DZD0"/>
<reference evidence="2 3" key="1">
    <citation type="journal article" date="2018" name="Nat. Biotechnol.">
        <title>A standardized bacterial taxonomy based on genome phylogeny substantially revises the tree of life.</title>
        <authorList>
            <person name="Parks D.H."/>
            <person name="Chuvochina M."/>
            <person name="Waite D.W."/>
            <person name="Rinke C."/>
            <person name="Skarshewski A."/>
            <person name="Chaumeil P.A."/>
            <person name="Hugenholtz P."/>
        </authorList>
    </citation>
    <scope>NUCLEOTIDE SEQUENCE [LARGE SCALE GENOMIC DNA]</scope>
    <source>
        <strain evidence="2">UBA11621</strain>
    </source>
</reference>
<evidence type="ECO:0000313" key="3">
    <source>
        <dbReference type="Proteomes" id="UP000264779"/>
    </source>
</evidence>
<evidence type="ECO:0000256" key="1">
    <source>
        <dbReference type="SAM" id="SignalP"/>
    </source>
</evidence>
<evidence type="ECO:0008006" key="4">
    <source>
        <dbReference type="Google" id="ProtNLM"/>
    </source>
</evidence>
<organism evidence="2 3">
    <name type="scientific">Alteromonas australica</name>
    <dbReference type="NCBI Taxonomy" id="589873"/>
    <lineage>
        <taxon>Bacteria</taxon>
        <taxon>Pseudomonadati</taxon>
        <taxon>Pseudomonadota</taxon>
        <taxon>Gammaproteobacteria</taxon>
        <taxon>Alteromonadales</taxon>
        <taxon>Alteromonadaceae</taxon>
        <taxon>Alteromonas/Salinimonas group</taxon>
        <taxon>Alteromonas</taxon>
    </lineage>
</organism>
<proteinExistence type="predicted"/>
<protein>
    <recommendedName>
        <fullName evidence="4">Lipoprotein</fullName>
    </recommendedName>
</protein>
<dbReference type="PROSITE" id="PS51257">
    <property type="entry name" value="PROKAR_LIPOPROTEIN"/>
    <property type="match status" value="1"/>
</dbReference>
<sequence length="105" mass="11865">MNKYIFGLAGFSLLFSCSVFCKDTSVAPTIDVLSKRTSDVPCQSFKGMVRQNCELTTKILLTTYMEYCATHNCKVDNIDDMIAWLEQKEAVVAQLKTSHNEENIK</sequence>
<dbReference type="Proteomes" id="UP000264779">
    <property type="component" value="Unassembled WGS sequence"/>
</dbReference>
<dbReference type="RefSeq" id="WP_273016249.1">
    <property type="nucleotide sequence ID" value="NZ_CALBIY010000041.1"/>
</dbReference>
<feature type="signal peptide" evidence="1">
    <location>
        <begin position="1"/>
        <end position="21"/>
    </location>
</feature>
<name>A0A358DZD0_9ALTE</name>